<organism evidence="4">
    <name type="scientific">Gongylonema pulchrum</name>
    <dbReference type="NCBI Taxonomy" id="637853"/>
    <lineage>
        <taxon>Eukaryota</taxon>
        <taxon>Metazoa</taxon>
        <taxon>Ecdysozoa</taxon>
        <taxon>Nematoda</taxon>
        <taxon>Chromadorea</taxon>
        <taxon>Rhabditida</taxon>
        <taxon>Spirurina</taxon>
        <taxon>Spiruromorpha</taxon>
        <taxon>Spiruroidea</taxon>
        <taxon>Gongylonematidae</taxon>
        <taxon>Gongylonema</taxon>
    </lineage>
</organism>
<gene>
    <name evidence="2" type="ORF">GPUH_LOCUS25099</name>
</gene>
<accession>A0A183EVV9</accession>
<evidence type="ECO:0000256" key="1">
    <source>
        <dbReference type="SAM" id="MobiDB-lite"/>
    </source>
</evidence>
<dbReference type="Proteomes" id="UP000271098">
    <property type="component" value="Unassembled WGS sequence"/>
</dbReference>
<dbReference type="EMBL" id="UYRT01103719">
    <property type="protein sequence ID" value="VDN43753.1"/>
    <property type="molecule type" value="Genomic_DNA"/>
</dbReference>
<evidence type="ECO:0000313" key="2">
    <source>
        <dbReference type="EMBL" id="VDN43753.1"/>
    </source>
</evidence>
<proteinExistence type="predicted"/>
<feature type="compositionally biased region" description="Acidic residues" evidence="1">
    <location>
        <begin position="1"/>
        <end position="12"/>
    </location>
</feature>
<name>A0A183EVV9_9BILA</name>
<feature type="region of interest" description="Disordered" evidence="1">
    <location>
        <begin position="1"/>
        <end position="21"/>
    </location>
</feature>
<reference evidence="4" key="1">
    <citation type="submission" date="2016-06" db="UniProtKB">
        <authorList>
            <consortium name="WormBaseParasite"/>
        </authorList>
    </citation>
    <scope>IDENTIFICATION</scope>
</reference>
<dbReference type="WBParaSite" id="GPUH_0002513001-mRNA-1">
    <property type="protein sequence ID" value="GPUH_0002513001-mRNA-1"/>
    <property type="gene ID" value="GPUH_0002513001"/>
</dbReference>
<evidence type="ECO:0000313" key="3">
    <source>
        <dbReference type="Proteomes" id="UP000271098"/>
    </source>
</evidence>
<protein>
    <submittedName>
        <fullName evidence="4">Dynein light chain</fullName>
    </submittedName>
</protein>
<dbReference type="AlphaFoldDB" id="A0A183EVV9"/>
<sequence length="73" mass="8097">MAEDPQSVDDPEQTAGSQVDNAEIMATGMDAEMQQYAVQCANEAIAQWVFLIKSKFRVQFPQSLTAYTLETAH</sequence>
<keyword evidence="3" id="KW-1185">Reference proteome</keyword>
<evidence type="ECO:0000313" key="4">
    <source>
        <dbReference type="WBParaSite" id="GPUH_0002513001-mRNA-1"/>
    </source>
</evidence>
<reference evidence="2 3" key="2">
    <citation type="submission" date="2018-11" db="EMBL/GenBank/DDBJ databases">
        <authorList>
            <consortium name="Pathogen Informatics"/>
        </authorList>
    </citation>
    <scope>NUCLEOTIDE SEQUENCE [LARGE SCALE GENOMIC DNA]</scope>
</reference>